<evidence type="ECO:0000313" key="3">
    <source>
        <dbReference type="EMBL" id="KAK5100243.1"/>
    </source>
</evidence>
<organism evidence="3 4">
    <name type="scientific">Lithohypha guttulata</name>
    <dbReference type="NCBI Taxonomy" id="1690604"/>
    <lineage>
        <taxon>Eukaryota</taxon>
        <taxon>Fungi</taxon>
        <taxon>Dikarya</taxon>
        <taxon>Ascomycota</taxon>
        <taxon>Pezizomycotina</taxon>
        <taxon>Eurotiomycetes</taxon>
        <taxon>Chaetothyriomycetidae</taxon>
        <taxon>Chaetothyriales</taxon>
        <taxon>Trichomeriaceae</taxon>
        <taxon>Lithohypha</taxon>
    </lineage>
</organism>
<evidence type="ECO:0000313" key="4">
    <source>
        <dbReference type="Proteomes" id="UP001345013"/>
    </source>
</evidence>
<feature type="compositionally biased region" description="Polar residues" evidence="1">
    <location>
        <begin position="35"/>
        <end position="45"/>
    </location>
</feature>
<feature type="region of interest" description="Disordered" evidence="1">
    <location>
        <begin position="279"/>
        <end position="377"/>
    </location>
</feature>
<name>A0ABR0KN37_9EURO</name>
<evidence type="ECO:0000256" key="1">
    <source>
        <dbReference type="SAM" id="MobiDB-lite"/>
    </source>
</evidence>
<sequence>MASSATSAALAAASALLSSNATSSLHTSVLAASTHMPSHSGTNPPESGAPPPNAGQCHLLGPFAILVQGALGALALLSLVYKRWRERPQRPVKVWAFDASKQVFGTLLLHLANLLMSIFSAGQIEVQLAKAAAQTVGAGAGEDWRPNPCSFYLLNLAIDTTLGIPILLVILKVLTVGASKTPLANPPESIKSGNYGDPPRATWWLKQSILYFIGLLGMKVCVFFVFQLCPWIVVVGDWALKWTEGNTALQIAFVMLIFPLIMNAFQYYVIDTFIKKKPESDGGASQHSPTESHDERGGLLAGDEHGGHDHRHGTSIDDDVAYKAIAHPSPTDFPHRESEDAKHRQQDEERGEASSGSSTIAEREIEESSSRVPKPAE</sequence>
<feature type="transmembrane region" description="Helical" evidence="2">
    <location>
        <begin position="59"/>
        <end position="81"/>
    </location>
</feature>
<gene>
    <name evidence="3" type="ORF">LTR24_001038</name>
</gene>
<dbReference type="PANTHER" id="PTHR31735:SF1">
    <property type="entry name" value="VACUOLAR MEMBRANE PROTEIN YPL162C"/>
    <property type="match status" value="1"/>
</dbReference>
<dbReference type="Pfam" id="PF12400">
    <property type="entry name" value="STIMATE"/>
    <property type="match status" value="1"/>
</dbReference>
<keyword evidence="2" id="KW-1133">Transmembrane helix</keyword>
<evidence type="ECO:0000256" key="2">
    <source>
        <dbReference type="SAM" id="Phobius"/>
    </source>
</evidence>
<dbReference type="Proteomes" id="UP001345013">
    <property type="component" value="Unassembled WGS sequence"/>
</dbReference>
<feature type="compositionally biased region" description="Basic and acidic residues" evidence="1">
    <location>
        <begin position="361"/>
        <end position="377"/>
    </location>
</feature>
<keyword evidence="2" id="KW-0472">Membrane</keyword>
<keyword evidence="2" id="KW-0812">Transmembrane</keyword>
<dbReference type="InterPro" id="IPR022127">
    <property type="entry name" value="STIMATE/YPL162C"/>
</dbReference>
<feature type="compositionally biased region" description="Basic and acidic residues" evidence="1">
    <location>
        <begin position="333"/>
        <end position="352"/>
    </location>
</feature>
<evidence type="ECO:0008006" key="5">
    <source>
        <dbReference type="Google" id="ProtNLM"/>
    </source>
</evidence>
<keyword evidence="4" id="KW-1185">Reference proteome</keyword>
<comment type="caution">
    <text evidence="3">The sequence shown here is derived from an EMBL/GenBank/DDBJ whole genome shotgun (WGS) entry which is preliminary data.</text>
</comment>
<accession>A0ABR0KN37</accession>
<feature type="compositionally biased region" description="Basic and acidic residues" evidence="1">
    <location>
        <begin position="290"/>
        <end position="315"/>
    </location>
</feature>
<reference evidence="3 4" key="1">
    <citation type="submission" date="2023-08" db="EMBL/GenBank/DDBJ databases">
        <title>Black Yeasts Isolated from many extreme environments.</title>
        <authorList>
            <person name="Coleine C."/>
            <person name="Stajich J.E."/>
            <person name="Selbmann L."/>
        </authorList>
    </citation>
    <scope>NUCLEOTIDE SEQUENCE [LARGE SCALE GENOMIC DNA]</scope>
    <source>
        <strain evidence="3 4">CCFEE 5885</strain>
    </source>
</reference>
<dbReference type="PANTHER" id="PTHR31735">
    <property type="entry name" value="VACUOLAR MEMBRANE PROTEIN YPL162C"/>
    <property type="match status" value="1"/>
</dbReference>
<protein>
    <recommendedName>
        <fullName evidence="5">Vacuolar membrane protein</fullName>
    </recommendedName>
</protein>
<proteinExistence type="predicted"/>
<feature type="transmembrane region" description="Helical" evidence="2">
    <location>
        <begin position="248"/>
        <end position="270"/>
    </location>
</feature>
<feature type="transmembrane region" description="Helical" evidence="2">
    <location>
        <begin position="209"/>
        <end position="233"/>
    </location>
</feature>
<feature type="region of interest" description="Disordered" evidence="1">
    <location>
        <begin position="33"/>
        <end position="53"/>
    </location>
</feature>
<feature type="transmembrane region" description="Helical" evidence="2">
    <location>
        <begin position="151"/>
        <end position="171"/>
    </location>
</feature>
<dbReference type="EMBL" id="JAVRRG010000007">
    <property type="protein sequence ID" value="KAK5100243.1"/>
    <property type="molecule type" value="Genomic_DNA"/>
</dbReference>
<feature type="transmembrane region" description="Helical" evidence="2">
    <location>
        <begin position="102"/>
        <end position="121"/>
    </location>
</feature>